<dbReference type="FunFam" id="3.40.50.1000:FF:000055">
    <property type="entry name" value="Haloacid dehalogenase-like hydrolase family protein"/>
    <property type="match status" value="1"/>
</dbReference>
<dbReference type="Gene3D" id="1.10.150.240">
    <property type="entry name" value="Putative phosphatase, domain 2"/>
    <property type="match status" value="1"/>
</dbReference>
<proteinExistence type="predicted"/>
<evidence type="ECO:0000313" key="2">
    <source>
        <dbReference type="Proteomes" id="UP000593567"/>
    </source>
</evidence>
<dbReference type="OrthoDB" id="40579at2759"/>
<dbReference type="Pfam" id="PF00702">
    <property type="entry name" value="Hydrolase"/>
    <property type="match status" value="1"/>
</dbReference>
<dbReference type="InterPro" id="IPR006439">
    <property type="entry name" value="HAD-SF_hydro_IA"/>
</dbReference>
<dbReference type="PANTHER" id="PTHR18901:SF38">
    <property type="entry name" value="PSEUDOURIDINE-5'-PHOSPHATASE"/>
    <property type="match status" value="1"/>
</dbReference>
<dbReference type="InterPro" id="IPR023198">
    <property type="entry name" value="PGP-like_dom2"/>
</dbReference>
<sequence length="211" mass="23251">MMGTAEVDSTKLLIDYFNLPLSVEEVISLTHQGYVKYFPEAKLLPGAEKLVRHLHSQGVPIAVATGSSEKKYDLKITHHKELFSLFSHVVFASDDSEVRQGKPCPDVFTVCAKRFPSPLPASPSNVLVFEDASNGVEAAVAAGMPCVLVPDVNLDITKVKDKAAEVLKSLEDLYRRSMVCQALTVVHCSQVMLISRSYLLHHVKVSCYHNI</sequence>
<dbReference type="EMBL" id="VXIV02000272">
    <property type="protein sequence ID" value="KAF6039376.1"/>
    <property type="molecule type" value="Genomic_DNA"/>
</dbReference>
<protein>
    <submittedName>
        <fullName evidence="1">HDHD1</fullName>
    </submittedName>
</protein>
<dbReference type="Proteomes" id="UP000593567">
    <property type="component" value="Unassembled WGS sequence"/>
</dbReference>
<dbReference type="InterPro" id="IPR036412">
    <property type="entry name" value="HAD-like_sf"/>
</dbReference>
<keyword evidence="2" id="KW-1185">Reference proteome</keyword>
<gene>
    <name evidence="1" type="ORF">EB796_002340</name>
</gene>
<dbReference type="AlphaFoldDB" id="A0A7J7KMK5"/>
<evidence type="ECO:0000313" key="1">
    <source>
        <dbReference type="EMBL" id="KAF6039376.1"/>
    </source>
</evidence>
<accession>A0A7J7KMK5</accession>
<dbReference type="PANTHER" id="PTHR18901">
    <property type="entry name" value="2-DEOXYGLUCOSE-6-PHOSPHATE PHOSPHATASE 2"/>
    <property type="match status" value="1"/>
</dbReference>
<dbReference type="SUPFAM" id="SSF56784">
    <property type="entry name" value="HAD-like"/>
    <property type="match status" value="1"/>
</dbReference>
<name>A0A7J7KMK5_BUGNE</name>
<comment type="caution">
    <text evidence="1">The sequence shown here is derived from an EMBL/GenBank/DDBJ whole genome shotgun (WGS) entry which is preliminary data.</text>
</comment>
<dbReference type="NCBIfam" id="TIGR01509">
    <property type="entry name" value="HAD-SF-IA-v3"/>
    <property type="match status" value="1"/>
</dbReference>
<dbReference type="InterPro" id="IPR023214">
    <property type="entry name" value="HAD_sf"/>
</dbReference>
<dbReference type="GO" id="GO:0016791">
    <property type="term" value="F:phosphatase activity"/>
    <property type="evidence" value="ECO:0007669"/>
    <property type="project" value="TreeGrafter"/>
</dbReference>
<organism evidence="1 2">
    <name type="scientific">Bugula neritina</name>
    <name type="common">Brown bryozoan</name>
    <name type="synonym">Sertularia neritina</name>
    <dbReference type="NCBI Taxonomy" id="10212"/>
    <lineage>
        <taxon>Eukaryota</taxon>
        <taxon>Metazoa</taxon>
        <taxon>Spiralia</taxon>
        <taxon>Lophotrochozoa</taxon>
        <taxon>Bryozoa</taxon>
        <taxon>Gymnolaemata</taxon>
        <taxon>Cheilostomatida</taxon>
        <taxon>Flustrina</taxon>
        <taxon>Buguloidea</taxon>
        <taxon>Bugulidae</taxon>
        <taxon>Bugula</taxon>
    </lineage>
</organism>
<reference evidence="1" key="1">
    <citation type="submission" date="2020-06" db="EMBL/GenBank/DDBJ databases">
        <title>Draft genome of Bugula neritina, a colonial animal packing powerful symbionts and potential medicines.</title>
        <authorList>
            <person name="Rayko M."/>
        </authorList>
    </citation>
    <scope>NUCLEOTIDE SEQUENCE [LARGE SCALE GENOMIC DNA]</scope>
    <source>
        <strain evidence="1">Kwan_BN1</strain>
    </source>
</reference>
<dbReference type="Gene3D" id="3.40.50.1000">
    <property type="entry name" value="HAD superfamily/HAD-like"/>
    <property type="match status" value="1"/>
</dbReference>